<dbReference type="PROSITE" id="PS51186">
    <property type="entry name" value="GNAT"/>
    <property type="match status" value="1"/>
</dbReference>
<dbReference type="SUPFAM" id="SSF55729">
    <property type="entry name" value="Acyl-CoA N-acyltransferases (Nat)"/>
    <property type="match status" value="1"/>
</dbReference>
<protein>
    <submittedName>
        <fullName evidence="4">GNAT family N-acetyltransferase</fullName>
    </submittedName>
</protein>
<evidence type="ECO:0000313" key="5">
    <source>
        <dbReference type="Proteomes" id="UP000778523"/>
    </source>
</evidence>
<comment type="caution">
    <text evidence="4">The sequence shown here is derived from an EMBL/GenBank/DDBJ whole genome shotgun (WGS) entry which is preliminary data.</text>
</comment>
<dbReference type="EMBL" id="JABCSC020000001">
    <property type="protein sequence ID" value="NSL54369.1"/>
    <property type="molecule type" value="Genomic_DNA"/>
</dbReference>
<sequence>MTGHAPLSLINVCDDAGDVTEPVWLARAESIHRQLRPALPADYAAKMRRVFAGGARMTLAIRGEAVCGLAVWRWHENTFDGIKFYIDDLVTDAALRSQGVGKSLIAQLEMEAQQRGAEALVLDSGTQRQQAHRFYFREGFVITSFNFKKQRV</sequence>
<keyword evidence="5" id="KW-1185">Reference proteome</keyword>
<dbReference type="InterPro" id="IPR016181">
    <property type="entry name" value="Acyl_CoA_acyltransferase"/>
</dbReference>
<proteinExistence type="predicted"/>
<name>A0ABX2IIB0_9RHOO</name>
<evidence type="ECO:0000259" key="3">
    <source>
        <dbReference type="PROSITE" id="PS51186"/>
    </source>
</evidence>
<dbReference type="PANTHER" id="PTHR43877:SF2">
    <property type="entry name" value="AMINOALKYLPHOSPHONATE N-ACETYLTRANSFERASE-RELATED"/>
    <property type="match status" value="1"/>
</dbReference>
<feature type="domain" description="N-acetyltransferase" evidence="3">
    <location>
        <begin position="14"/>
        <end position="152"/>
    </location>
</feature>
<dbReference type="CDD" id="cd04301">
    <property type="entry name" value="NAT_SF"/>
    <property type="match status" value="1"/>
</dbReference>
<organism evidence="4 5">
    <name type="scientific">Uliginosibacterium aquaticum</name>
    <dbReference type="NCBI Taxonomy" id="2731212"/>
    <lineage>
        <taxon>Bacteria</taxon>
        <taxon>Pseudomonadati</taxon>
        <taxon>Pseudomonadota</taxon>
        <taxon>Betaproteobacteria</taxon>
        <taxon>Rhodocyclales</taxon>
        <taxon>Zoogloeaceae</taxon>
        <taxon>Uliginosibacterium</taxon>
    </lineage>
</organism>
<keyword evidence="2" id="KW-0012">Acyltransferase</keyword>
<dbReference type="InterPro" id="IPR050832">
    <property type="entry name" value="Bact_Acetyltransf"/>
</dbReference>
<evidence type="ECO:0000313" key="4">
    <source>
        <dbReference type="EMBL" id="NSL54369.1"/>
    </source>
</evidence>
<dbReference type="PANTHER" id="PTHR43877">
    <property type="entry name" value="AMINOALKYLPHOSPHONATE N-ACETYLTRANSFERASE-RELATED-RELATED"/>
    <property type="match status" value="1"/>
</dbReference>
<accession>A0ABX2IIB0</accession>
<evidence type="ECO:0000256" key="2">
    <source>
        <dbReference type="ARBA" id="ARBA00023315"/>
    </source>
</evidence>
<dbReference type="Pfam" id="PF00583">
    <property type="entry name" value="Acetyltransf_1"/>
    <property type="match status" value="1"/>
</dbReference>
<evidence type="ECO:0000256" key="1">
    <source>
        <dbReference type="ARBA" id="ARBA00022679"/>
    </source>
</evidence>
<gene>
    <name evidence="4" type="ORF">HJ583_004960</name>
</gene>
<keyword evidence="1" id="KW-0808">Transferase</keyword>
<dbReference type="InterPro" id="IPR000182">
    <property type="entry name" value="GNAT_dom"/>
</dbReference>
<dbReference type="Gene3D" id="3.40.630.30">
    <property type="match status" value="1"/>
</dbReference>
<reference evidence="4 5" key="1">
    <citation type="submission" date="2020-06" db="EMBL/GenBank/DDBJ databases">
        <title>Draft genome of Uliginosibacterium sp. IMCC34675.</title>
        <authorList>
            <person name="Song J."/>
        </authorList>
    </citation>
    <scope>NUCLEOTIDE SEQUENCE [LARGE SCALE GENOMIC DNA]</scope>
    <source>
        <strain evidence="4 5">IMCC34675</strain>
    </source>
</reference>
<dbReference type="Proteomes" id="UP000778523">
    <property type="component" value="Unassembled WGS sequence"/>
</dbReference>